<reference evidence="3" key="1">
    <citation type="submission" date="2022-12" db="EMBL/GenBank/DDBJ databases">
        <authorList>
            <person name="Petersen C."/>
        </authorList>
    </citation>
    <scope>NUCLEOTIDE SEQUENCE</scope>
    <source>
        <strain evidence="3">IBT 15544</strain>
    </source>
</reference>
<comment type="caution">
    <text evidence="3">The sequence shown here is derived from an EMBL/GenBank/DDBJ whole genome shotgun (WGS) entry which is preliminary data.</text>
</comment>
<evidence type="ECO:0000259" key="1">
    <source>
        <dbReference type="Pfam" id="PF14033"/>
    </source>
</evidence>
<evidence type="ECO:0000313" key="4">
    <source>
        <dbReference type="Proteomes" id="UP001150904"/>
    </source>
</evidence>
<dbReference type="RefSeq" id="XP_058308250.1">
    <property type="nucleotide sequence ID" value="XM_058451712.1"/>
</dbReference>
<gene>
    <name evidence="3" type="ORF">N7498_004650</name>
</gene>
<dbReference type="InterPro" id="IPR025340">
    <property type="entry name" value="DUF4246"/>
</dbReference>
<dbReference type="InterPro" id="IPR049192">
    <property type="entry name" value="DUF4246_C"/>
</dbReference>
<feature type="domain" description="DUF4246" evidence="1">
    <location>
        <begin position="92"/>
        <end position="525"/>
    </location>
</feature>
<accession>A0A9W9MLW9</accession>
<dbReference type="GeneID" id="83179013"/>
<dbReference type="PANTHER" id="PTHR33119">
    <property type="entry name" value="IFI3P"/>
    <property type="match status" value="1"/>
</dbReference>
<reference evidence="3" key="2">
    <citation type="journal article" date="2023" name="IMA Fungus">
        <title>Comparative genomic study of the Penicillium genus elucidates a diverse pangenome and 15 lateral gene transfer events.</title>
        <authorList>
            <person name="Petersen C."/>
            <person name="Sorensen T."/>
            <person name="Nielsen M.R."/>
            <person name="Sondergaard T.E."/>
            <person name="Sorensen J.L."/>
            <person name="Fitzpatrick D.A."/>
            <person name="Frisvad J.C."/>
            <person name="Nielsen K.L."/>
        </authorList>
    </citation>
    <scope>NUCLEOTIDE SEQUENCE</scope>
    <source>
        <strain evidence="3">IBT 15544</strain>
    </source>
</reference>
<feature type="domain" description="DUF4246" evidence="2">
    <location>
        <begin position="11"/>
        <end position="81"/>
    </location>
</feature>
<dbReference type="Pfam" id="PF21666">
    <property type="entry name" value="DUF4246_N"/>
    <property type="match status" value="1"/>
</dbReference>
<dbReference type="Pfam" id="PF14033">
    <property type="entry name" value="DUF4246"/>
    <property type="match status" value="1"/>
</dbReference>
<proteinExistence type="predicted"/>
<dbReference type="Proteomes" id="UP001150904">
    <property type="component" value="Unassembled WGS sequence"/>
</dbReference>
<dbReference type="OrthoDB" id="415532at2759"/>
<dbReference type="PANTHER" id="PTHR33119:SF1">
    <property type="entry name" value="FE2OG DIOXYGENASE DOMAIN-CONTAINING PROTEIN"/>
    <property type="match status" value="1"/>
</dbReference>
<keyword evidence="4" id="KW-1185">Reference proteome</keyword>
<protein>
    <submittedName>
        <fullName evidence="3">Uncharacterized protein</fullName>
    </submittedName>
</protein>
<evidence type="ECO:0000313" key="3">
    <source>
        <dbReference type="EMBL" id="KAJ5203771.1"/>
    </source>
</evidence>
<dbReference type="InterPro" id="IPR049207">
    <property type="entry name" value="DUF4246_N"/>
</dbReference>
<dbReference type="AlphaFoldDB" id="A0A9W9MLW9"/>
<organism evidence="3 4">
    <name type="scientific">Penicillium cinerascens</name>
    <dbReference type="NCBI Taxonomy" id="70096"/>
    <lineage>
        <taxon>Eukaryota</taxon>
        <taxon>Fungi</taxon>
        <taxon>Dikarya</taxon>
        <taxon>Ascomycota</taxon>
        <taxon>Pezizomycotina</taxon>
        <taxon>Eurotiomycetes</taxon>
        <taxon>Eurotiomycetidae</taxon>
        <taxon>Eurotiales</taxon>
        <taxon>Aspergillaceae</taxon>
        <taxon>Penicillium</taxon>
    </lineage>
</organism>
<sequence>MDFPQELRVDLPEFTLPLTYAEHGKYSLFPNALDYNEVNDEGFLYTLREILMMRVMNTITDKPHWDQKVFDEKVTDKWRQEISESGQDVTKAMMDWIIKELQWKAESLKKDGIVGVFDNGVVKSDNAIPKDLKQQLKEAVAPFEEVPDDQKDYHPGSDNKVLDLVHQSLFPVVYGRTHILRDKLIGLDDCLNSVGQGEVLQVRPKREASPRSWRGYPSHEAISRRFQWLPCDVRFSESEPGCRITSYMNNVHPVDHRALYGIIEKIIARAIPLWNKTLTPVSPWGERIQYGDDVKYVDGTEATEPTQGEDEDEQDYWDRCEAWAAARPIELPEPNVDWFKPPNQVRPDMCVNLREEYKDSGLQVIVKLANIELSPENPEYDGGSWHIEGQLNERICATAIYYYDSENITQSTLCFRHRAGKDLAQEFGYEQNRHEFLQQVYGFPGSGIYFEDHVDGMTQDLGGVVCREDRLLTFPNILQHRVSPFSLADRSKPGHRKILALFLIDPHVRIISSANVPPQQADWSKGRKNLIDELLGTRLPVELREMVRKDLPKSVMTLDEAKEYRLELMEERSIQTREQNEGFISGEFSLCEH</sequence>
<name>A0A9W9MLW9_9EURO</name>
<evidence type="ECO:0000259" key="2">
    <source>
        <dbReference type="Pfam" id="PF21666"/>
    </source>
</evidence>
<dbReference type="EMBL" id="JAPQKR010000012">
    <property type="protein sequence ID" value="KAJ5203771.1"/>
    <property type="molecule type" value="Genomic_DNA"/>
</dbReference>